<dbReference type="OrthoDB" id="9775268at2"/>
<feature type="transmembrane region" description="Helical" evidence="7">
    <location>
        <begin position="309"/>
        <end position="329"/>
    </location>
</feature>
<dbReference type="GO" id="GO:0022857">
    <property type="term" value="F:transmembrane transporter activity"/>
    <property type="evidence" value="ECO:0007669"/>
    <property type="project" value="InterPro"/>
</dbReference>
<keyword evidence="10" id="KW-1185">Reference proteome</keyword>
<dbReference type="STRING" id="398512.Bccel_1943"/>
<dbReference type="SUPFAM" id="SSF103473">
    <property type="entry name" value="MFS general substrate transporter"/>
    <property type="match status" value="1"/>
</dbReference>
<feature type="transmembrane region" description="Helical" evidence="7">
    <location>
        <begin position="77"/>
        <end position="96"/>
    </location>
</feature>
<accession>A0A0L6JLN0</accession>
<evidence type="ECO:0000313" key="9">
    <source>
        <dbReference type="EMBL" id="KNY26678.1"/>
    </source>
</evidence>
<dbReference type="CDD" id="cd06173">
    <property type="entry name" value="MFS_MefA_like"/>
    <property type="match status" value="1"/>
</dbReference>
<gene>
    <name evidence="9" type="ORF">Bccel_1943</name>
</gene>
<evidence type="ECO:0000256" key="5">
    <source>
        <dbReference type="ARBA" id="ARBA00022989"/>
    </source>
</evidence>
<reference evidence="10" key="1">
    <citation type="submission" date="2015-07" db="EMBL/GenBank/DDBJ databases">
        <title>Near-Complete Genome Sequence of the Cellulolytic Bacterium Bacteroides (Pseudobacteroides) cellulosolvens ATCC 35603.</title>
        <authorList>
            <person name="Dassa B."/>
            <person name="Utturkar S.M."/>
            <person name="Klingeman D.M."/>
            <person name="Hurt R.A."/>
            <person name="Keller M."/>
            <person name="Xu J."/>
            <person name="Reddy Y.H.K."/>
            <person name="Borovok I."/>
            <person name="Grinberg I.R."/>
            <person name="Lamed R."/>
            <person name="Zhivin O."/>
            <person name="Bayer E.A."/>
            <person name="Brown S.D."/>
        </authorList>
    </citation>
    <scope>NUCLEOTIDE SEQUENCE [LARGE SCALE GENOMIC DNA]</scope>
    <source>
        <strain evidence="10">DSM 2933</strain>
    </source>
</reference>
<keyword evidence="3" id="KW-1003">Cell membrane</keyword>
<evidence type="ECO:0000256" key="2">
    <source>
        <dbReference type="ARBA" id="ARBA00022448"/>
    </source>
</evidence>
<dbReference type="EMBL" id="LGTC01000001">
    <property type="protein sequence ID" value="KNY26678.1"/>
    <property type="molecule type" value="Genomic_DNA"/>
</dbReference>
<feature type="transmembrane region" description="Helical" evidence="7">
    <location>
        <begin position="282"/>
        <end position="303"/>
    </location>
</feature>
<evidence type="ECO:0000259" key="8">
    <source>
        <dbReference type="PROSITE" id="PS50850"/>
    </source>
</evidence>
<feature type="transmembrane region" description="Helical" evidence="7">
    <location>
        <begin position="137"/>
        <end position="159"/>
    </location>
</feature>
<dbReference type="InterPro" id="IPR020846">
    <property type="entry name" value="MFS_dom"/>
</dbReference>
<dbReference type="AlphaFoldDB" id="A0A0L6JLN0"/>
<evidence type="ECO:0000256" key="7">
    <source>
        <dbReference type="SAM" id="Phobius"/>
    </source>
</evidence>
<keyword evidence="2" id="KW-0813">Transport</keyword>
<comment type="subcellular location">
    <subcellularLocation>
        <location evidence="1">Cell membrane</location>
        <topology evidence="1">Multi-pass membrane protein</topology>
    </subcellularLocation>
</comment>
<dbReference type="PANTHER" id="PTHR43266">
    <property type="entry name" value="MACROLIDE-EFFLUX PROTEIN"/>
    <property type="match status" value="1"/>
</dbReference>
<dbReference type="PROSITE" id="PS50850">
    <property type="entry name" value="MFS"/>
    <property type="match status" value="1"/>
</dbReference>
<dbReference type="Proteomes" id="UP000036923">
    <property type="component" value="Unassembled WGS sequence"/>
</dbReference>
<keyword evidence="6 7" id="KW-0472">Membrane</keyword>
<keyword evidence="5 7" id="KW-1133">Transmembrane helix</keyword>
<evidence type="ECO:0000256" key="4">
    <source>
        <dbReference type="ARBA" id="ARBA00022692"/>
    </source>
</evidence>
<evidence type="ECO:0000256" key="6">
    <source>
        <dbReference type="ARBA" id="ARBA00023136"/>
    </source>
</evidence>
<dbReference type="InterPro" id="IPR036259">
    <property type="entry name" value="MFS_trans_sf"/>
</dbReference>
<keyword evidence="4 7" id="KW-0812">Transmembrane</keyword>
<feature type="transmembrane region" description="Helical" evidence="7">
    <location>
        <begin position="219"/>
        <end position="243"/>
    </location>
</feature>
<dbReference type="Gene3D" id="1.20.1250.20">
    <property type="entry name" value="MFS general substrate transporter like domains"/>
    <property type="match status" value="2"/>
</dbReference>
<evidence type="ECO:0000256" key="1">
    <source>
        <dbReference type="ARBA" id="ARBA00004651"/>
    </source>
</evidence>
<sequence length="393" mass="43496">MKELFGNRVFRIIMTTDIIQQLCIWIRNISVLFFIIEKTDADPVAVSLITVFEYLPMFVFSYIGGTLADKWNPKRTMIIGDFLSSVSVFLILLFISQGLWQMVFAATLMSSLVSQFSIPSSNIMFKRHVDEKLINSAISLSQCWQSIFLIVGPVFGTLLYGKAGITASLVVIAVMFFISSMVQLLLPDSKKEVSILKTSVFKDMKEGIRYVKYNSGLKVISILYILLGFAQGLTQPLAVYIVTERLGIAKEYLQWLYSIFGVGLLIGAIMAALFVNRFKIKLILFLGMIVFSFTTTLEALSTIVSITSITYFFAGAVLAFLQVALSSPLIKSVSEEFIGRISGLVTPLLTGGILIGSSLSGVLAKQISIIPLFLISSILMIICAFVSLLYKDK</sequence>
<dbReference type="InterPro" id="IPR010290">
    <property type="entry name" value="TM_effector"/>
</dbReference>
<comment type="caution">
    <text evidence="9">The sequence shown here is derived from an EMBL/GenBank/DDBJ whole genome shotgun (WGS) entry which is preliminary data.</text>
</comment>
<dbReference type="PANTHER" id="PTHR43266:SF8">
    <property type="entry name" value="MACROLIDE-EFFLUX PROTEIN"/>
    <property type="match status" value="1"/>
</dbReference>
<organism evidence="9 10">
    <name type="scientific">Pseudobacteroides cellulosolvens ATCC 35603 = DSM 2933</name>
    <dbReference type="NCBI Taxonomy" id="398512"/>
    <lineage>
        <taxon>Bacteria</taxon>
        <taxon>Bacillati</taxon>
        <taxon>Bacillota</taxon>
        <taxon>Clostridia</taxon>
        <taxon>Eubacteriales</taxon>
        <taxon>Oscillospiraceae</taxon>
        <taxon>Pseudobacteroides</taxon>
    </lineage>
</organism>
<feature type="transmembrane region" description="Helical" evidence="7">
    <location>
        <begin position="165"/>
        <end position="186"/>
    </location>
</feature>
<protein>
    <recommendedName>
        <fullName evidence="8">Major facilitator superfamily (MFS) profile domain-containing protein</fullName>
    </recommendedName>
</protein>
<feature type="domain" description="Major facilitator superfamily (MFS) profile" evidence="8">
    <location>
        <begin position="216"/>
        <end position="393"/>
    </location>
</feature>
<proteinExistence type="predicted"/>
<dbReference type="eggNOG" id="COG2271">
    <property type="taxonomic scope" value="Bacteria"/>
</dbReference>
<feature type="transmembrane region" description="Helical" evidence="7">
    <location>
        <begin position="341"/>
        <end position="363"/>
    </location>
</feature>
<feature type="transmembrane region" description="Helical" evidence="7">
    <location>
        <begin position="48"/>
        <end position="65"/>
    </location>
</feature>
<evidence type="ECO:0000256" key="3">
    <source>
        <dbReference type="ARBA" id="ARBA00022475"/>
    </source>
</evidence>
<feature type="transmembrane region" description="Helical" evidence="7">
    <location>
        <begin position="369"/>
        <end position="390"/>
    </location>
</feature>
<dbReference type="Pfam" id="PF05977">
    <property type="entry name" value="MFS_3"/>
    <property type="match status" value="1"/>
</dbReference>
<dbReference type="GO" id="GO:0005886">
    <property type="term" value="C:plasma membrane"/>
    <property type="evidence" value="ECO:0007669"/>
    <property type="project" value="UniProtKB-SubCell"/>
</dbReference>
<feature type="transmembrane region" description="Helical" evidence="7">
    <location>
        <begin position="255"/>
        <end position="275"/>
    </location>
</feature>
<name>A0A0L6JLN0_9FIRM</name>
<evidence type="ECO:0000313" key="10">
    <source>
        <dbReference type="Proteomes" id="UP000036923"/>
    </source>
</evidence>